<proteinExistence type="predicted"/>
<dbReference type="EMBL" id="JAYXUG010000013">
    <property type="protein sequence ID" value="MEC6833016.1"/>
    <property type="molecule type" value="Genomic_DNA"/>
</dbReference>
<sequence>MKKELEILGLYSSPVIKDNFIRHIHELVHVKCIGTVTLSSLEAAMLERFADSQALTDAAKDFISFQVEDGGANSETLIFPAETDDEITYFVFDAFDVEDEK</sequence>
<protein>
    <submittedName>
        <fullName evidence="1">Uncharacterized protein</fullName>
    </submittedName>
</protein>
<keyword evidence="2" id="KW-1185">Reference proteome</keyword>
<dbReference type="RefSeq" id="WP_327775316.1">
    <property type="nucleotide sequence ID" value="NZ_JAYXUG010000013.1"/>
</dbReference>
<reference evidence="1 2" key="1">
    <citation type="submission" date="2024-01" db="EMBL/GenBank/DDBJ databases">
        <title>Active colonisers of the gastrointestinal tract of Atlantic salmon farmed in a warm water region.</title>
        <authorList>
            <person name="Bowman J.P."/>
        </authorList>
    </citation>
    <scope>NUCLEOTIDE SEQUENCE [LARGE SCALE GENOMIC DNA]</scope>
    <source>
        <strain evidence="1 2">S3MW1</strain>
    </source>
</reference>
<dbReference type="Proteomes" id="UP001306119">
    <property type="component" value="Unassembled WGS sequence"/>
</dbReference>
<name>A0ABU6L8W0_9GAMM</name>
<evidence type="ECO:0000313" key="2">
    <source>
        <dbReference type="Proteomes" id="UP001306119"/>
    </source>
</evidence>
<evidence type="ECO:0000313" key="1">
    <source>
        <dbReference type="EMBL" id="MEC6833016.1"/>
    </source>
</evidence>
<gene>
    <name evidence="1" type="ORF">VXS06_14710</name>
</gene>
<accession>A0ABU6L8W0</accession>
<organism evidence="1 2">
    <name type="scientific">Photobacterium toruni</name>
    <dbReference type="NCBI Taxonomy" id="1935446"/>
    <lineage>
        <taxon>Bacteria</taxon>
        <taxon>Pseudomonadati</taxon>
        <taxon>Pseudomonadota</taxon>
        <taxon>Gammaproteobacteria</taxon>
        <taxon>Vibrionales</taxon>
        <taxon>Vibrionaceae</taxon>
        <taxon>Photobacterium</taxon>
    </lineage>
</organism>
<comment type="caution">
    <text evidence="1">The sequence shown here is derived from an EMBL/GenBank/DDBJ whole genome shotgun (WGS) entry which is preliminary data.</text>
</comment>